<dbReference type="AlphaFoldDB" id="M2MXT1"/>
<feature type="transmembrane region" description="Helical" evidence="5">
    <location>
        <begin position="21"/>
        <end position="42"/>
    </location>
</feature>
<evidence type="ECO:0000256" key="3">
    <source>
        <dbReference type="ARBA" id="ARBA00022989"/>
    </source>
</evidence>
<proteinExistence type="predicted"/>
<feature type="transmembrane region" description="Helical" evidence="5">
    <location>
        <begin position="159"/>
        <end position="179"/>
    </location>
</feature>
<accession>M2MXT1</accession>
<comment type="subcellular location">
    <subcellularLocation>
        <location evidence="1">Endomembrane system</location>
        <topology evidence="1">Multi-pass membrane protein</topology>
    </subcellularLocation>
</comment>
<keyword evidence="3 5" id="KW-1133">Transmembrane helix</keyword>
<evidence type="ECO:0008006" key="8">
    <source>
        <dbReference type="Google" id="ProtNLM"/>
    </source>
</evidence>
<reference evidence="6 7" key="1">
    <citation type="journal article" date="2012" name="PLoS Pathog.">
        <title>Diverse lifestyles and strategies of plant pathogenesis encoded in the genomes of eighteen Dothideomycetes fungi.</title>
        <authorList>
            <person name="Ohm R.A."/>
            <person name="Feau N."/>
            <person name="Henrissat B."/>
            <person name="Schoch C.L."/>
            <person name="Horwitz B.A."/>
            <person name="Barry K.W."/>
            <person name="Condon B.J."/>
            <person name="Copeland A.C."/>
            <person name="Dhillon B."/>
            <person name="Glaser F."/>
            <person name="Hesse C.N."/>
            <person name="Kosti I."/>
            <person name="LaButti K."/>
            <person name="Lindquist E.A."/>
            <person name="Lucas S."/>
            <person name="Salamov A.A."/>
            <person name="Bradshaw R.E."/>
            <person name="Ciuffetti L."/>
            <person name="Hamelin R.C."/>
            <person name="Kema G.H.J."/>
            <person name="Lawrence C."/>
            <person name="Scott J.A."/>
            <person name="Spatafora J.W."/>
            <person name="Turgeon B.G."/>
            <person name="de Wit P.J.G.M."/>
            <person name="Zhong S."/>
            <person name="Goodwin S.B."/>
            <person name="Grigoriev I.V."/>
        </authorList>
    </citation>
    <scope>NUCLEOTIDE SEQUENCE [LARGE SCALE GENOMIC DNA]</scope>
    <source>
        <strain evidence="6 7">UAMH 10762</strain>
    </source>
</reference>
<dbReference type="STRING" id="717646.M2MXT1"/>
<evidence type="ECO:0000256" key="4">
    <source>
        <dbReference type="ARBA" id="ARBA00023136"/>
    </source>
</evidence>
<evidence type="ECO:0000256" key="5">
    <source>
        <dbReference type="SAM" id="Phobius"/>
    </source>
</evidence>
<keyword evidence="2 5" id="KW-0812">Transmembrane</keyword>
<feature type="transmembrane region" description="Helical" evidence="5">
    <location>
        <begin position="95"/>
        <end position="113"/>
    </location>
</feature>
<dbReference type="Proteomes" id="UP000011761">
    <property type="component" value="Unassembled WGS sequence"/>
</dbReference>
<keyword evidence="4 5" id="KW-0472">Membrane</keyword>
<evidence type="ECO:0000256" key="2">
    <source>
        <dbReference type="ARBA" id="ARBA00022692"/>
    </source>
</evidence>
<sequence>MAADDYARMLVRQHPLQRLPAPSRGASALLHTVGLCSFTYSFSYLVTNPNPVNDSYGWHLQYLTIIGLSLATITFAIALLADITLSRRLFAFKNWLSVASAPMECLITMLYWGLRAIDPKLVLPDWAPPLSRIADLSFHAAPSIALVTDLLFFSPPYTIAFLPALGLSGIIAFGYWLWIEQCYHYNNFYPYPIFTLLNTQQRIGLFAGSALLMTLSTGFLTWVYGVVNGTEQDARHTNGDVRFKERSGNIKGE</sequence>
<dbReference type="OrthoDB" id="1898221at2759"/>
<gene>
    <name evidence="6" type="ORF">BAUCODRAFT_160624</name>
</gene>
<evidence type="ECO:0000313" key="7">
    <source>
        <dbReference type="Proteomes" id="UP000011761"/>
    </source>
</evidence>
<dbReference type="PANTHER" id="PTHR10989:SF16">
    <property type="entry name" value="AT02829P-RELATED"/>
    <property type="match status" value="1"/>
</dbReference>
<evidence type="ECO:0000256" key="1">
    <source>
        <dbReference type="ARBA" id="ARBA00004127"/>
    </source>
</evidence>
<dbReference type="eggNOG" id="KOG3989">
    <property type="taxonomic scope" value="Eukaryota"/>
</dbReference>
<feature type="transmembrane region" description="Helical" evidence="5">
    <location>
        <begin position="203"/>
        <end position="227"/>
    </location>
</feature>
<dbReference type="EMBL" id="KB445564">
    <property type="protein sequence ID" value="EMC91055.1"/>
    <property type="molecule type" value="Genomic_DNA"/>
</dbReference>
<dbReference type="KEGG" id="bcom:BAUCODRAFT_160624"/>
<dbReference type="HOGENOM" id="CLU_081915_0_0_1"/>
<keyword evidence="7" id="KW-1185">Reference proteome</keyword>
<dbReference type="Pfam" id="PF04750">
    <property type="entry name" value="Far-17a_AIG1"/>
    <property type="match status" value="1"/>
</dbReference>
<dbReference type="PANTHER" id="PTHR10989">
    <property type="entry name" value="ANDROGEN-INDUCED PROTEIN 1-RELATED"/>
    <property type="match status" value="1"/>
</dbReference>
<dbReference type="OMA" id="TIAFGYW"/>
<organism evidence="6 7">
    <name type="scientific">Baudoinia panamericana (strain UAMH 10762)</name>
    <name type="common">Angels' share fungus</name>
    <name type="synonym">Baudoinia compniacensis (strain UAMH 10762)</name>
    <dbReference type="NCBI Taxonomy" id="717646"/>
    <lineage>
        <taxon>Eukaryota</taxon>
        <taxon>Fungi</taxon>
        <taxon>Dikarya</taxon>
        <taxon>Ascomycota</taxon>
        <taxon>Pezizomycotina</taxon>
        <taxon>Dothideomycetes</taxon>
        <taxon>Dothideomycetidae</taxon>
        <taxon>Mycosphaerellales</taxon>
        <taxon>Teratosphaeriaceae</taxon>
        <taxon>Baudoinia</taxon>
    </lineage>
</organism>
<evidence type="ECO:0000313" key="6">
    <source>
        <dbReference type="EMBL" id="EMC91055.1"/>
    </source>
</evidence>
<dbReference type="GeneID" id="19109386"/>
<protein>
    <recommendedName>
        <fullName evidence="8">FAR-17a/AIG1-like protein</fullName>
    </recommendedName>
</protein>
<dbReference type="GO" id="GO:0012505">
    <property type="term" value="C:endomembrane system"/>
    <property type="evidence" value="ECO:0007669"/>
    <property type="project" value="UniProtKB-SubCell"/>
</dbReference>
<dbReference type="GO" id="GO:0016020">
    <property type="term" value="C:membrane"/>
    <property type="evidence" value="ECO:0007669"/>
    <property type="project" value="InterPro"/>
</dbReference>
<feature type="transmembrane region" description="Helical" evidence="5">
    <location>
        <begin position="62"/>
        <end position="83"/>
    </location>
</feature>
<name>M2MXT1_BAUPA</name>
<dbReference type="RefSeq" id="XP_007681549.1">
    <property type="nucleotide sequence ID" value="XM_007683359.1"/>
</dbReference>
<dbReference type="InterPro" id="IPR006838">
    <property type="entry name" value="ADTRP_AIG1"/>
</dbReference>